<evidence type="ECO:0000313" key="1">
    <source>
        <dbReference type="EMBL" id="GGK08724.1"/>
    </source>
</evidence>
<evidence type="ECO:0000313" key="2">
    <source>
        <dbReference type="Proteomes" id="UP000658382"/>
    </source>
</evidence>
<reference evidence="1" key="1">
    <citation type="journal article" date="2014" name="Int. J. Syst. Evol. Microbiol.">
        <title>Complete genome sequence of Corynebacterium casei LMG S-19264T (=DSM 44701T), isolated from a smear-ripened cheese.</title>
        <authorList>
            <consortium name="US DOE Joint Genome Institute (JGI-PGF)"/>
            <person name="Walter F."/>
            <person name="Albersmeier A."/>
            <person name="Kalinowski J."/>
            <person name="Ruckert C."/>
        </authorList>
    </citation>
    <scope>NUCLEOTIDE SEQUENCE</scope>
    <source>
        <strain evidence="1">JCM 12580</strain>
    </source>
</reference>
<protein>
    <submittedName>
        <fullName evidence="1">Uncharacterized protein</fullName>
    </submittedName>
</protein>
<dbReference type="EMBL" id="BMNQ01000088">
    <property type="protein sequence ID" value="GGK08724.1"/>
    <property type="molecule type" value="Genomic_DNA"/>
</dbReference>
<gene>
    <name evidence="1" type="ORF">GCM10007063_33920</name>
</gene>
<comment type="caution">
    <text evidence="1">The sequence shown here is derived from an EMBL/GenBank/DDBJ whole genome shotgun (WGS) entry which is preliminary data.</text>
</comment>
<name>A0A917Q4C9_9BACI</name>
<proteinExistence type="predicted"/>
<reference evidence="1" key="2">
    <citation type="submission" date="2020-09" db="EMBL/GenBank/DDBJ databases">
        <authorList>
            <person name="Sun Q."/>
            <person name="Ohkuma M."/>
        </authorList>
    </citation>
    <scope>NUCLEOTIDE SEQUENCE</scope>
    <source>
        <strain evidence="1">JCM 12580</strain>
    </source>
</reference>
<organism evidence="1 2">
    <name type="scientific">Lentibacillus kapialis</name>
    <dbReference type="NCBI Taxonomy" id="340214"/>
    <lineage>
        <taxon>Bacteria</taxon>
        <taxon>Bacillati</taxon>
        <taxon>Bacillota</taxon>
        <taxon>Bacilli</taxon>
        <taxon>Bacillales</taxon>
        <taxon>Bacillaceae</taxon>
        <taxon>Lentibacillus</taxon>
    </lineage>
</organism>
<dbReference type="Proteomes" id="UP000658382">
    <property type="component" value="Unassembled WGS sequence"/>
</dbReference>
<accession>A0A917Q4C9</accession>
<sequence>MFSRSSVIHLAAVLNKKIQASDTLKIHSVLLTSRLQGVVDPNEMLEVYLGENGAFTKLDVTEFRDTNDILHETDIIITDTFDYLYFTNVANVEVILINQFVSYKDMNLLFQKVSDIRNEKLKKLVSQKKEYLGRRLS</sequence>
<dbReference type="AlphaFoldDB" id="A0A917Q4C9"/>
<keyword evidence="2" id="KW-1185">Reference proteome</keyword>